<proteinExistence type="inferred from homology"/>
<dbReference type="PANTHER" id="PTHR30290">
    <property type="entry name" value="PERIPLASMIC BINDING COMPONENT OF ABC TRANSPORTER"/>
    <property type="match status" value="1"/>
</dbReference>
<feature type="signal peptide" evidence="5">
    <location>
        <begin position="1"/>
        <end position="21"/>
    </location>
</feature>
<comment type="subcellular location">
    <subcellularLocation>
        <location evidence="1">Cell envelope</location>
    </subcellularLocation>
</comment>
<keyword evidence="3" id="KW-0813">Transport</keyword>
<dbReference type="Gene3D" id="3.10.105.10">
    <property type="entry name" value="Dipeptide-binding Protein, Domain 3"/>
    <property type="match status" value="1"/>
</dbReference>
<dbReference type="PROSITE" id="PS51257">
    <property type="entry name" value="PROKAR_LIPOPROTEIN"/>
    <property type="match status" value="1"/>
</dbReference>
<organism evidence="7 8">
    <name type="scientific">Wenjunlia tyrosinilytica</name>
    <dbReference type="NCBI Taxonomy" id="1544741"/>
    <lineage>
        <taxon>Bacteria</taxon>
        <taxon>Bacillati</taxon>
        <taxon>Actinomycetota</taxon>
        <taxon>Actinomycetes</taxon>
        <taxon>Kitasatosporales</taxon>
        <taxon>Streptomycetaceae</taxon>
        <taxon>Wenjunlia</taxon>
    </lineage>
</organism>
<accession>A0A918DUJ7</accession>
<dbReference type="GO" id="GO:0043190">
    <property type="term" value="C:ATP-binding cassette (ABC) transporter complex"/>
    <property type="evidence" value="ECO:0007669"/>
    <property type="project" value="InterPro"/>
</dbReference>
<dbReference type="GO" id="GO:0015833">
    <property type="term" value="P:peptide transport"/>
    <property type="evidence" value="ECO:0007669"/>
    <property type="project" value="TreeGrafter"/>
</dbReference>
<keyword evidence="4 5" id="KW-0732">Signal</keyword>
<dbReference type="InterPro" id="IPR000914">
    <property type="entry name" value="SBP_5_dom"/>
</dbReference>
<comment type="caution">
    <text evidence="7">The sequence shown here is derived from an EMBL/GenBank/DDBJ whole genome shotgun (WGS) entry which is preliminary data.</text>
</comment>
<comment type="similarity">
    <text evidence="2">Belongs to the bacterial solute-binding protein 5 family.</text>
</comment>
<dbReference type="InterPro" id="IPR039424">
    <property type="entry name" value="SBP_5"/>
</dbReference>
<protein>
    <submittedName>
        <fullName evidence="7">Peptide-binding protein</fullName>
    </submittedName>
</protein>
<dbReference type="Pfam" id="PF00496">
    <property type="entry name" value="SBP_bac_5"/>
    <property type="match status" value="1"/>
</dbReference>
<dbReference type="GO" id="GO:0042597">
    <property type="term" value="C:periplasmic space"/>
    <property type="evidence" value="ECO:0007669"/>
    <property type="project" value="UniProtKB-ARBA"/>
</dbReference>
<dbReference type="Gene3D" id="3.90.76.10">
    <property type="entry name" value="Dipeptide-binding Protein, Domain 1"/>
    <property type="match status" value="1"/>
</dbReference>
<dbReference type="GO" id="GO:1904680">
    <property type="term" value="F:peptide transmembrane transporter activity"/>
    <property type="evidence" value="ECO:0007669"/>
    <property type="project" value="TreeGrafter"/>
</dbReference>
<evidence type="ECO:0000256" key="1">
    <source>
        <dbReference type="ARBA" id="ARBA00004196"/>
    </source>
</evidence>
<dbReference type="EMBL" id="BMMS01000003">
    <property type="protein sequence ID" value="GGO82860.1"/>
    <property type="molecule type" value="Genomic_DNA"/>
</dbReference>
<dbReference type="SUPFAM" id="SSF53850">
    <property type="entry name" value="Periplasmic binding protein-like II"/>
    <property type="match status" value="1"/>
</dbReference>
<feature type="chain" id="PRO_5039677914" evidence="5">
    <location>
        <begin position="22"/>
        <end position="532"/>
    </location>
</feature>
<dbReference type="FunFam" id="3.10.105.10:FF:000012">
    <property type="entry name" value="Peptide/nickel transport system substrate-binding protein"/>
    <property type="match status" value="1"/>
</dbReference>
<dbReference type="GO" id="GO:0030313">
    <property type="term" value="C:cell envelope"/>
    <property type="evidence" value="ECO:0007669"/>
    <property type="project" value="UniProtKB-SubCell"/>
</dbReference>
<evidence type="ECO:0000313" key="7">
    <source>
        <dbReference type="EMBL" id="GGO82860.1"/>
    </source>
</evidence>
<evidence type="ECO:0000256" key="2">
    <source>
        <dbReference type="ARBA" id="ARBA00005695"/>
    </source>
</evidence>
<evidence type="ECO:0000259" key="6">
    <source>
        <dbReference type="Pfam" id="PF00496"/>
    </source>
</evidence>
<dbReference type="AlphaFoldDB" id="A0A918DUJ7"/>
<reference evidence="7" key="2">
    <citation type="submission" date="2020-09" db="EMBL/GenBank/DDBJ databases">
        <authorList>
            <person name="Sun Q."/>
            <person name="Zhou Y."/>
        </authorList>
    </citation>
    <scope>NUCLEOTIDE SEQUENCE</scope>
    <source>
        <strain evidence="7">CGMCC 4.7201</strain>
    </source>
</reference>
<name>A0A918DUJ7_9ACTN</name>
<evidence type="ECO:0000256" key="5">
    <source>
        <dbReference type="SAM" id="SignalP"/>
    </source>
</evidence>
<keyword evidence="8" id="KW-1185">Reference proteome</keyword>
<dbReference type="RefSeq" id="WP_189130311.1">
    <property type="nucleotide sequence ID" value="NZ_BMMS01000003.1"/>
</dbReference>
<feature type="domain" description="Solute-binding protein family 5" evidence="6">
    <location>
        <begin position="77"/>
        <end position="447"/>
    </location>
</feature>
<dbReference type="InterPro" id="IPR030678">
    <property type="entry name" value="Peptide/Ni-bd"/>
</dbReference>
<sequence>MKRAKLLVLPAVAGLLVPLLAGCGSSGGKDGSQDPIVMGSTDSIGTLDPAGAYDIGSWTLFTNTFQTLLRYPNDGSEPQPEAASKCVFTSQNSTSYRCTVRDGLKFSNGHALTASDVKFSIQRTIKIESGFGPSSLFGNLDRIETPDDKTVVFMLKQADATFPFVLATPAAAIVDEESYPANKLSTDDGIAGSGPYALSSLQRSGGRHHRLLKAEFTGNANYEGSIHAKNSKFEVRYFPDSTQMQQALEKKDIDLTHRTLTPKQITQLGGEEDRGIKVTEAPGSEIRYLVFNTKDASVQNVAVRQAMAHLIDRKALVRDVYKRTAEPLFSMIPKGIPGHINAFYNAYGEPDRDKARTALQKANVSTPVSLTLSYTSDHYGSATADEFAVIKRQLERSGLFKVQLQGKQWEDFQAGYNKRKFQVFGMGWYPDFPDPDNYIAPFVGRKNFLKSPYQNGDILNNLLPDSRRQAERSAVVDDFTKVQEILANDVPLLPLWQGRQYIAHRDNINGVQWTLDASSTFRFWELEKGSGS</sequence>
<evidence type="ECO:0000256" key="4">
    <source>
        <dbReference type="ARBA" id="ARBA00022729"/>
    </source>
</evidence>
<dbReference type="PIRSF" id="PIRSF002741">
    <property type="entry name" value="MppA"/>
    <property type="match status" value="1"/>
</dbReference>
<gene>
    <name evidence="7" type="ORF">GCM10012280_10500</name>
</gene>
<dbReference type="Gene3D" id="3.40.190.10">
    <property type="entry name" value="Periplasmic binding protein-like II"/>
    <property type="match status" value="1"/>
</dbReference>
<evidence type="ECO:0000313" key="8">
    <source>
        <dbReference type="Proteomes" id="UP000641932"/>
    </source>
</evidence>
<dbReference type="PANTHER" id="PTHR30290:SF10">
    <property type="entry name" value="PERIPLASMIC OLIGOPEPTIDE-BINDING PROTEIN-RELATED"/>
    <property type="match status" value="1"/>
</dbReference>
<dbReference type="Proteomes" id="UP000641932">
    <property type="component" value="Unassembled WGS sequence"/>
</dbReference>
<evidence type="ECO:0000256" key="3">
    <source>
        <dbReference type="ARBA" id="ARBA00022448"/>
    </source>
</evidence>
<reference evidence="7" key="1">
    <citation type="journal article" date="2014" name="Int. J. Syst. Evol. Microbiol.">
        <title>Complete genome sequence of Corynebacterium casei LMG S-19264T (=DSM 44701T), isolated from a smear-ripened cheese.</title>
        <authorList>
            <consortium name="US DOE Joint Genome Institute (JGI-PGF)"/>
            <person name="Walter F."/>
            <person name="Albersmeier A."/>
            <person name="Kalinowski J."/>
            <person name="Ruckert C."/>
        </authorList>
    </citation>
    <scope>NUCLEOTIDE SEQUENCE</scope>
    <source>
        <strain evidence="7">CGMCC 4.7201</strain>
    </source>
</reference>